<sequence>MIVGSTTTTLGSATANSDTSASSRCVLIYYTDTDNTINLTYLRFPSISIHPRIQHSNRYRLQRTYLTPPSRTPPPNHNRSSPNIPAIVGGTIGGLLLLALCGVLYVFMSRRRRRMATEARRRTFHRDMMVQRRAGGGGGAGTGLVSQGPGVGGGGAAPTANGNVNVNEEGSRVGDEPRHDIPAPAPPALLPPADPPVPTTRASDLPCVLPALSFWSWTGTGSSSISIAGGNDSSDVESQSQSISRGLSSANDMERGFAGAGFPGNLGIASGLGLAPGGGTTTDRGIPSINGRAPPLGTGHIVPSPKGPRGPAKHGGAADGDVYTPAQPTPFVSQLPFQSVSSPQLPNSAAAVATPPTSATVALARAQTTTGASGTSATPKRGRGNSITRAVTSRPARLPTALSSLTIPPPSPISSIPPSPSIPITPTVPPNAPPRTQRQAEIAARIDMLSAQMVEVVRAQRDARAGRFDAAREGNRWSMREDGSVVLSPVSPQSGFGPVVSPTGTGVRASVGGATMNTTTTTMTNSETATTTSGSVSTVTMARYDAVLAEMQREMVWLRDTEHSAWAMGLTEVRPPGWARYMTP</sequence>
<comment type="caution">
    <text evidence="3">The sequence shown here is derived from an EMBL/GenBank/DDBJ whole genome shotgun (WGS) entry which is preliminary data.</text>
</comment>
<feature type="compositionally biased region" description="Basic and acidic residues" evidence="1">
    <location>
        <begin position="169"/>
        <end position="181"/>
    </location>
</feature>
<dbReference type="OrthoDB" id="3068795at2759"/>
<feature type="compositionally biased region" description="Low complexity" evidence="1">
    <location>
        <begin position="366"/>
        <end position="378"/>
    </location>
</feature>
<proteinExistence type="predicted"/>
<dbReference type="EMBL" id="JAFIQS010000024">
    <property type="protein sequence ID" value="KAG5161871.1"/>
    <property type="molecule type" value="Genomic_DNA"/>
</dbReference>
<evidence type="ECO:0008006" key="4">
    <source>
        <dbReference type="Google" id="ProtNLM"/>
    </source>
</evidence>
<feature type="region of interest" description="Disordered" evidence="1">
    <location>
        <begin position="366"/>
        <end position="386"/>
    </location>
</feature>
<reference evidence="3" key="1">
    <citation type="submission" date="2021-02" db="EMBL/GenBank/DDBJ databases">
        <title>Psilocybe cubensis genome.</title>
        <authorList>
            <person name="Mckernan K.J."/>
            <person name="Crawford S."/>
            <person name="Trippe A."/>
            <person name="Kane L.T."/>
            <person name="Mclaughlin S."/>
        </authorList>
    </citation>
    <scope>NUCLEOTIDE SEQUENCE [LARGE SCALE GENOMIC DNA]</scope>
    <source>
        <strain evidence="3">MGC-MH-2018</strain>
    </source>
</reference>
<keyword evidence="2" id="KW-1133">Transmembrane helix</keyword>
<keyword evidence="2" id="KW-0472">Membrane</keyword>
<gene>
    <name evidence="3" type="ORF">JR316_013283</name>
</gene>
<feature type="region of interest" description="Disordered" evidence="1">
    <location>
        <begin position="132"/>
        <end position="185"/>
    </location>
</feature>
<feature type="transmembrane region" description="Helical" evidence="2">
    <location>
        <begin position="84"/>
        <end position="107"/>
    </location>
</feature>
<feature type="compositionally biased region" description="Low complexity" evidence="1">
    <location>
        <begin position="514"/>
        <end position="534"/>
    </location>
</feature>
<name>A0A8H8CDT0_PSICU</name>
<keyword evidence="2" id="KW-0812">Transmembrane</keyword>
<protein>
    <recommendedName>
        <fullName evidence="4">Transmembrane protein</fullName>
    </recommendedName>
</protein>
<feature type="region of interest" description="Disordered" evidence="1">
    <location>
        <begin position="496"/>
        <end position="534"/>
    </location>
</feature>
<dbReference type="AlphaFoldDB" id="A0A8H8CDT0"/>
<evidence type="ECO:0000256" key="2">
    <source>
        <dbReference type="SAM" id="Phobius"/>
    </source>
</evidence>
<evidence type="ECO:0000256" key="1">
    <source>
        <dbReference type="SAM" id="MobiDB-lite"/>
    </source>
</evidence>
<organism evidence="3">
    <name type="scientific">Psilocybe cubensis</name>
    <name type="common">Psychedelic mushroom</name>
    <name type="synonym">Stropharia cubensis</name>
    <dbReference type="NCBI Taxonomy" id="181762"/>
    <lineage>
        <taxon>Eukaryota</taxon>
        <taxon>Fungi</taxon>
        <taxon>Dikarya</taxon>
        <taxon>Basidiomycota</taxon>
        <taxon>Agaricomycotina</taxon>
        <taxon>Agaricomycetes</taxon>
        <taxon>Agaricomycetidae</taxon>
        <taxon>Agaricales</taxon>
        <taxon>Agaricineae</taxon>
        <taxon>Strophariaceae</taxon>
        <taxon>Psilocybe</taxon>
    </lineage>
</organism>
<evidence type="ECO:0000313" key="3">
    <source>
        <dbReference type="EMBL" id="KAG5161871.1"/>
    </source>
</evidence>
<feature type="compositionally biased region" description="Low complexity" evidence="1">
    <location>
        <begin position="157"/>
        <end position="167"/>
    </location>
</feature>
<accession>A0A8H8CDT0</accession>